<dbReference type="GeneTree" id="ENSGT00940000167556"/>
<organism evidence="1 2">
    <name type="scientific">Macaca fascicularis</name>
    <name type="common">Crab-eating macaque</name>
    <name type="synonym">Cynomolgus monkey</name>
    <dbReference type="NCBI Taxonomy" id="9541"/>
    <lineage>
        <taxon>Eukaryota</taxon>
        <taxon>Metazoa</taxon>
        <taxon>Chordata</taxon>
        <taxon>Craniata</taxon>
        <taxon>Vertebrata</taxon>
        <taxon>Euteleostomi</taxon>
        <taxon>Mammalia</taxon>
        <taxon>Eutheria</taxon>
        <taxon>Euarchontoglires</taxon>
        <taxon>Primates</taxon>
        <taxon>Haplorrhini</taxon>
        <taxon>Catarrhini</taxon>
        <taxon>Cercopithecidae</taxon>
        <taxon>Cercopithecinae</taxon>
        <taxon>Macaca</taxon>
    </lineage>
</organism>
<proteinExistence type="predicted"/>
<name>A0A7N9CEF5_MACFA</name>
<reference evidence="1" key="3">
    <citation type="submission" date="2025-09" db="UniProtKB">
        <authorList>
            <consortium name="Ensembl"/>
        </authorList>
    </citation>
    <scope>IDENTIFICATION</scope>
</reference>
<dbReference type="PRINTS" id="PR02045">
    <property type="entry name" value="F138DOMAIN"/>
</dbReference>
<dbReference type="Proteomes" id="UP000233100">
    <property type="component" value="Chromosome 7"/>
</dbReference>
<dbReference type="PANTHER" id="PTHR46254:SF3">
    <property type="entry name" value="SECRETED PROTEIN"/>
    <property type="match status" value="1"/>
</dbReference>
<protein>
    <submittedName>
        <fullName evidence="1">Uncharacterized protein</fullName>
    </submittedName>
</protein>
<keyword evidence="2" id="KW-1185">Reference proteome</keyword>
<dbReference type="PANTHER" id="PTHR46254">
    <property type="entry name" value="PROTEIN GVQW1-RELATED"/>
    <property type="match status" value="1"/>
</dbReference>
<evidence type="ECO:0000313" key="1">
    <source>
        <dbReference type="Ensembl" id="ENSMFAP00000046703.1"/>
    </source>
</evidence>
<accession>A0A7N9CEF5</accession>
<reference evidence="1" key="2">
    <citation type="submission" date="2025-08" db="UniProtKB">
        <authorList>
            <consortium name="Ensembl"/>
        </authorList>
    </citation>
    <scope>IDENTIFICATION</scope>
</reference>
<dbReference type="Ensembl" id="ENSMFAT00000091648.1">
    <property type="protein sequence ID" value="ENSMFAP00000046703.1"/>
    <property type="gene ID" value="ENSMFAG00000051925.1"/>
</dbReference>
<evidence type="ECO:0000313" key="2">
    <source>
        <dbReference type="Proteomes" id="UP000233100"/>
    </source>
</evidence>
<dbReference type="AlphaFoldDB" id="A0A7N9CEF5"/>
<reference evidence="1 2" key="1">
    <citation type="submission" date="2013-03" db="EMBL/GenBank/DDBJ databases">
        <authorList>
            <person name="Warren W."/>
            <person name="Wilson R.K."/>
        </authorList>
    </citation>
    <scope>NUCLEOTIDE SEQUENCE</scope>
</reference>
<sequence length="142" mass="15930">DLFLRLQGNKTRNQYLFIYLETESCSVTQAGVQWHDLGSLQPLPVEFKRVSGLSLLNNWNYSHVPPYWLSFVFLVEMGFHHVGPAGLGLLSSSDILTSASHSAGITGMSHCAWPNFLNDTKISWVQWHTSVVPATWEAEVVI</sequence>